<sequence>MNKGSAKAIKINLSKSKLEDPCLITPTIKNIEIDMIRGIIIFSFFIILLSNKYITKESRGIKTNIRDPNPNRITEFSNKSNFKNRMSFLFRKDDFFKYKYKNMYKQFSDANCPSVSTW</sequence>
<name>A0A645G227_9ZZZZ</name>
<keyword evidence="1" id="KW-0472">Membrane</keyword>
<gene>
    <name evidence="2" type="ORF">SDC9_167325</name>
</gene>
<feature type="transmembrane region" description="Helical" evidence="1">
    <location>
        <begin position="35"/>
        <end position="54"/>
    </location>
</feature>
<keyword evidence="1" id="KW-1133">Transmembrane helix</keyword>
<dbReference type="AlphaFoldDB" id="A0A645G227"/>
<protein>
    <submittedName>
        <fullName evidence="2">Uncharacterized protein</fullName>
    </submittedName>
</protein>
<evidence type="ECO:0000313" key="2">
    <source>
        <dbReference type="EMBL" id="MPN19950.1"/>
    </source>
</evidence>
<evidence type="ECO:0000256" key="1">
    <source>
        <dbReference type="SAM" id="Phobius"/>
    </source>
</evidence>
<proteinExistence type="predicted"/>
<accession>A0A645G227</accession>
<reference evidence="2" key="1">
    <citation type="submission" date="2019-08" db="EMBL/GenBank/DDBJ databases">
        <authorList>
            <person name="Kucharzyk K."/>
            <person name="Murdoch R.W."/>
            <person name="Higgins S."/>
            <person name="Loffler F."/>
        </authorList>
    </citation>
    <scope>NUCLEOTIDE SEQUENCE</scope>
</reference>
<dbReference type="EMBL" id="VSSQ01067584">
    <property type="protein sequence ID" value="MPN19950.1"/>
    <property type="molecule type" value="Genomic_DNA"/>
</dbReference>
<comment type="caution">
    <text evidence="2">The sequence shown here is derived from an EMBL/GenBank/DDBJ whole genome shotgun (WGS) entry which is preliminary data.</text>
</comment>
<organism evidence="2">
    <name type="scientific">bioreactor metagenome</name>
    <dbReference type="NCBI Taxonomy" id="1076179"/>
    <lineage>
        <taxon>unclassified sequences</taxon>
        <taxon>metagenomes</taxon>
        <taxon>ecological metagenomes</taxon>
    </lineage>
</organism>
<keyword evidence="1" id="KW-0812">Transmembrane</keyword>